<dbReference type="InterPro" id="IPR019807">
    <property type="entry name" value="Hexokinase_BS"/>
</dbReference>
<keyword evidence="4" id="KW-0808">Transferase</keyword>
<evidence type="ECO:0000256" key="1">
    <source>
        <dbReference type="ARBA" id="ARBA00004921"/>
    </source>
</evidence>
<dbReference type="RefSeq" id="XP_022638342.1">
    <property type="nucleotide sequence ID" value="XM_022782621.1"/>
</dbReference>
<dbReference type="SUPFAM" id="SSF53067">
    <property type="entry name" value="Actin-like ATPase domain"/>
    <property type="match status" value="2"/>
</dbReference>
<dbReference type="GO" id="GO:0008865">
    <property type="term" value="F:fructokinase activity"/>
    <property type="evidence" value="ECO:0007669"/>
    <property type="project" value="TreeGrafter"/>
</dbReference>
<evidence type="ECO:0000259" key="5">
    <source>
        <dbReference type="Pfam" id="PF03727"/>
    </source>
</evidence>
<keyword evidence="4" id="KW-0418">Kinase</keyword>
<dbReference type="PANTHER" id="PTHR19443">
    <property type="entry name" value="HEXOKINASE"/>
    <property type="match status" value="1"/>
</dbReference>
<dbReference type="GO" id="GO:0005536">
    <property type="term" value="F:D-glucose binding"/>
    <property type="evidence" value="ECO:0007669"/>
    <property type="project" value="InterPro"/>
</dbReference>
<keyword evidence="6" id="KW-1185">Reference proteome</keyword>
<comment type="pathway">
    <text evidence="2">Carbohydrate metabolism; hexose metabolism.</text>
</comment>
<proteinExistence type="inferred from homology"/>
<dbReference type="Gene3D" id="3.30.420.40">
    <property type="match status" value="1"/>
</dbReference>
<dbReference type="PANTHER" id="PTHR19443:SF63">
    <property type="entry name" value="HEXOKINASE-LIKE 1 PROTEIN-RELATED"/>
    <property type="match status" value="1"/>
</dbReference>
<evidence type="ECO:0000313" key="7">
    <source>
        <dbReference type="RefSeq" id="XP_022638342.1"/>
    </source>
</evidence>
<dbReference type="InterPro" id="IPR001312">
    <property type="entry name" value="Hexokinase"/>
</dbReference>
<dbReference type="Proteomes" id="UP000087766">
    <property type="component" value="Chromosome 6"/>
</dbReference>
<dbReference type="InterPro" id="IPR022673">
    <property type="entry name" value="Hexokinase_C"/>
</dbReference>
<evidence type="ECO:0000313" key="6">
    <source>
        <dbReference type="Proteomes" id="UP000087766"/>
    </source>
</evidence>
<keyword evidence="4" id="KW-0547">Nucleotide-binding</keyword>
<dbReference type="GO" id="GO:0006096">
    <property type="term" value="P:glycolytic process"/>
    <property type="evidence" value="ECO:0007669"/>
    <property type="project" value="UniProtKB-KW"/>
</dbReference>
<feature type="domain" description="Hexokinase C-terminal" evidence="5">
    <location>
        <begin position="118"/>
        <end position="213"/>
    </location>
</feature>
<dbReference type="GO" id="GO:0001678">
    <property type="term" value="P:intracellular glucose homeostasis"/>
    <property type="evidence" value="ECO:0007669"/>
    <property type="project" value="InterPro"/>
</dbReference>
<name>A0A3Q0F7F4_VIGRR</name>
<dbReference type="GeneID" id="106763797"/>
<dbReference type="GO" id="GO:0006006">
    <property type="term" value="P:glucose metabolic process"/>
    <property type="evidence" value="ECO:0007669"/>
    <property type="project" value="TreeGrafter"/>
</dbReference>
<dbReference type="InterPro" id="IPR043129">
    <property type="entry name" value="ATPase_NBD"/>
</dbReference>
<dbReference type="UniPathway" id="UPA00242"/>
<reference evidence="7" key="2">
    <citation type="submission" date="2025-08" db="UniProtKB">
        <authorList>
            <consortium name="RefSeq"/>
        </authorList>
    </citation>
    <scope>IDENTIFICATION</scope>
    <source>
        <tissue evidence="7">Leaf</tissue>
    </source>
</reference>
<dbReference type="AlphaFoldDB" id="A0A3Q0F7F4"/>
<dbReference type="GO" id="GO:0004340">
    <property type="term" value="F:glucokinase activity"/>
    <property type="evidence" value="ECO:0007669"/>
    <property type="project" value="TreeGrafter"/>
</dbReference>
<dbReference type="Pfam" id="PF03727">
    <property type="entry name" value="Hexokinase_2"/>
    <property type="match status" value="1"/>
</dbReference>
<evidence type="ECO:0000256" key="4">
    <source>
        <dbReference type="RuleBase" id="RU362007"/>
    </source>
</evidence>
<dbReference type="PROSITE" id="PS51748">
    <property type="entry name" value="HEXOKINASE_2"/>
    <property type="match status" value="1"/>
</dbReference>
<dbReference type="GO" id="GO:0005739">
    <property type="term" value="C:mitochondrion"/>
    <property type="evidence" value="ECO:0007669"/>
    <property type="project" value="TreeGrafter"/>
</dbReference>
<evidence type="ECO:0000256" key="2">
    <source>
        <dbReference type="ARBA" id="ARBA00005028"/>
    </source>
</evidence>
<sequence length="222" mass="24417">MLSQGMRKGCSMPWILVEQTYGVVRVQLGGKDERVIDTEFDQVSVPQDLMSATSEELFDFIASGLAKFVSKEDGRFHISPGRKREIGFTFSFPVKQTSIDSGILIKWTKGFAVSGTAESNLSERKTVLEVCETVVRRGGRLAGAGIVGILQKMEEDENRSVVAIDGGLYENYPQYRTYLQDSVEELLGTEKSNNVVIEHTKDGSAIGAALLAASNSIYQQHL</sequence>
<keyword evidence="3 4" id="KW-0324">Glycolysis</keyword>
<organism evidence="6 7">
    <name type="scientific">Vigna radiata var. radiata</name>
    <name type="common">Mung bean</name>
    <name type="synonym">Phaseolus aureus</name>
    <dbReference type="NCBI Taxonomy" id="3916"/>
    <lineage>
        <taxon>Eukaryota</taxon>
        <taxon>Viridiplantae</taxon>
        <taxon>Streptophyta</taxon>
        <taxon>Embryophyta</taxon>
        <taxon>Tracheophyta</taxon>
        <taxon>Spermatophyta</taxon>
        <taxon>Magnoliopsida</taxon>
        <taxon>eudicotyledons</taxon>
        <taxon>Gunneridae</taxon>
        <taxon>Pentapetalae</taxon>
        <taxon>rosids</taxon>
        <taxon>fabids</taxon>
        <taxon>Fabales</taxon>
        <taxon>Fabaceae</taxon>
        <taxon>Papilionoideae</taxon>
        <taxon>50 kb inversion clade</taxon>
        <taxon>NPAAA clade</taxon>
        <taxon>indigoferoid/millettioid clade</taxon>
        <taxon>Phaseoleae</taxon>
        <taxon>Vigna</taxon>
    </lineage>
</organism>
<reference evidence="6" key="1">
    <citation type="journal article" date="2014" name="Nat. Commun.">
        <title>Genome sequence of mungbean and insights into evolution within Vigna species.</title>
        <authorList>
            <person name="Kang Y.J."/>
            <person name="Kim S.K."/>
            <person name="Kim M.Y."/>
            <person name="Lestari P."/>
            <person name="Kim K.H."/>
            <person name="Ha B.K."/>
            <person name="Jun T.H."/>
            <person name="Hwang W.J."/>
            <person name="Lee T."/>
            <person name="Lee J."/>
            <person name="Shim S."/>
            <person name="Yoon M.Y."/>
            <person name="Jang Y.E."/>
            <person name="Han K.S."/>
            <person name="Taeprayoon P."/>
            <person name="Yoon N."/>
            <person name="Somta P."/>
            <person name="Tanya P."/>
            <person name="Kim K.S."/>
            <person name="Gwag J.G."/>
            <person name="Moon J.K."/>
            <person name="Lee Y.H."/>
            <person name="Park B.S."/>
            <person name="Bombarely A."/>
            <person name="Doyle J.J."/>
            <person name="Jackson S.A."/>
            <person name="Schafleitner R."/>
            <person name="Srinives P."/>
            <person name="Varshney R.K."/>
            <person name="Lee S.H."/>
        </authorList>
    </citation>
    <scope>NUCLEOTIDE SEQUENCE [LARGE SCALE GENOMIC DNA]</scope>
    <source>
        <strain evidence="6">cv. VC1973A</strain>
    </source>
</reference>
<dbReference type="EC" id="2.7.1.-" evidence="4"/>
<gene>
    <name evidence="7" type="primary">LOC106763797</name>
</gene>
<keyword evidence="4" id="KW-0067">ATP-binding</keyword>
<evidence type="ECO:0000256" key="3">
    <source>
        <dbReference type="ARBA" id="ARBA00023152"/>
    </source>
</evidence>
<comment type="pathway">
    <text evidence="1">Carbohydrate degradation.</text>
</comment>
<accession>A0A3Q0F7F4</accession>
<dbReference type="GO" id="GO:0005829">
    <property type="term" value="C:cytosol"/>
    <property type="evidence" value="ECO:0007669"/>
    <property type="project" value="TreeGrafter"/>
</dbReference>
<comment type="similarity">
    <text evidence="4">Belongs to the hexokinase family.</text>
</comment>
<dbReference type="GO" id="GO:0005524">
    <property type="term" value="F:ATP binding"/>
    <property type="evidence" value="ECO:0007669"/>
    <property type="project" value="UniProtKB-UniRule"/>
</dbReference>
<dbReference type="PROSITE" id="PS00378">
    <property type="entry name" value="HEXOKINASE_1"/>
    <property type="match status" value="1"/>
</dbReference>
<dbReference type="PRINTS" id="PR00475">
    <property type="entry name" value="HEXOKINASE"/>
</dbReference>
<protein>
    <recommendedName>
        <fullName evidence="4">Phosphotransferase</fullName>
        <ecNumber evidence="4">2.7.1.-</ecNumber>
    </recommendedName>
</protein>